<dbReference type="Proteomes" id="UP000033038">
    <property type="component" value="Chromosome"/>
</dbReference>
<dbReference type="AlphaFoldDB" id="A0A0E3QL46"/>
<sequence>MPSPKSLSIEIVLKKSGKRYRRCYETKTIEYHGKDADGVRNLVISFFRKFLIDQFVNFKFSENSNNKTKVT</sequence>
<name>A0A0E3QL46_METBA</name>
<protein>
    <submittedName>
        <fullName evidence="1">Uncharacterized protein</fullName>
    </submittedName>
</protein>
<evidence type="ECO:0000313" key="2">
    <source>
        <dbReference type="Proteomes" id="UP000033038"/>
    </source>
</evidence>
<gene>
    <name evidence="1" type="ORF">MSBRW_1694</name>
</gene>
<dbReference type="PATRIC" id="fig|1434109.4.peg.2131"/>
<organism evidence="1 2">
    <name type="scientific">Methanosarcina barkeri str. Wiesmoor</name>
    <dbReference type="NCBI Taxonomy" id="1434109"/>
    <lineage>
        <taxon>Archaea</taxon>
        <taxon>Methanobacteriati</taxon>
        <taxon>Methanobacteriota</taxon>
        <taxon>Stenosarchaea group</taxon>
        <taxon>Methanomicrobia</taxon>
        <taxon>Methanosarcinales</taxon>
        <taxon>Methanosarcinaceae</taxon>
        <taxon>Methanosarcina</taxon>
    </lineage>
</organism>
<dbReference type="EMBL" id="CP009526">
    <property type="protein sequence ID" value="AKB50947.1"/>
    <property type="molecule type" value="Genomic_DNA"/>
</dbReference>
<dbReference type="HOGENOM" id="CLU_2730341_0_0_2"/>
<dbReference type="KEGG" id="mbw:MSBRW_1694"/>
<evidence type="ECO:0000313" key="1">
    <source>
        <dbReference type="EMBL" id="AKB50947.1"/>
    </source>
</evidence>
<proteinExistence type="predicted"/>
<reference evidence="1 2" key="1">
    <citation type="submission" date="2014-07" db="EMBL/GenBank/DDBJ databases">
        <title>Methanogenic archaea and the global carbon cycle.</title>
        <authorList>
            <person name="Henriksen J.R."/>
            <person name="Luke J."/>
            <person name="Reinhart S."/>
            <person name="Benedict M.N."/>
            <person name="Youngblut N.D."/>
            <person name="Metcalf M.E."/>
            <person name="Whitaker R.J."/>
            <person name="Metcalf W.W."/>
        </authorList>
    </citation>
    <scope>NUCLEOTIDE SEQUENCE [LARGE SCALE GENOMIC DNA]</scope>
    <source>
        <strain evidence="1 2">Wiesmoor</strain>
    </source>
</reference>
<accession>A0A0E3QL46</accession>